<dbReference type="RefSeq" id="WP_070252008.1">
    <property type="nucleotide sequence ID" value="NZ_LROM01000152.1"/>
</dbReference>
<proteinExistence type="predicted"/>
<dbReference type="Gene3D" id="1.10.3210.10">
    <property type="entry name" value="Hypothetical protein af1432"/>
    <property type="match status" value="1"/>
</dbReference>
<comment type="caution">
    <text evidence="2">The sequence shown here is derived from an EMBL/GenBank/DDBJ whole genome shotgun (WGS) entry which is preliminary data.</text>
</comment>
<reference evidence="3" key="1">
    <citation type="journal article" date="2016" name="Front. Microbiol.">
        <title>Molecular Keys to the Janthinobacterium and Duganella spp. Interaction with the Plant Pathogen Fusarium graminearum.</title>
        <authorList>
            <person name="Haack F.S."/>
            <person name="Poehlein A."/>
            <person name="Kroger C."/>
            <person name="Voigt C.A."/>
            <person name="Piepenbring M."/>
            <person name="Bode H.B."/>
            <person name="Daniel R."/>
            <person name="Schafer W."/>
            <person name="Streit W.R."/>
        </authorList>
    </citation>
    <scope>NUCLEOTIDE SEQUENCE [LARGE SCALE GENOMIC DNA]</scope>
    <source>
        <strain evidence="3">T54</strain>
    </source>
</reference>
<dbReference type="Pfam" id="PF08668">
    <property type="entry name" value="HDOD"/>
    <property type="match status" value="1"/>
</dbReference>
<name>A0A1E7W6F3_9BURK</name>
<sequence>MSKLGNLDAIGPIDEQGEKTLAQLWDCTRRRGDMPGFAKAITAILGAMRGEDELEFNMTSTVLSDPVLTQKVLRLANSSMYSAFGQHVNTVSKAVVVLGTDAIGHLALGLKLIEEMAAETAVGGAATVAHIEMEKAVLAGMVAQQIATAAHNPRGEEAVVCSMLHTLGRMMLTFYMPERWLELQRRADDEGSSIEAVAPAMLGLSMAQLGHAAALHWRLPAKLVDGMRRLDPPAEGADIEAADWVAGLSTMSALCAESLWHDDAVGAAQVQALTESYAAMLGMAADNLMLAIEQAKVVAANDLTIAPLSRPAERRARAQAQHRQRAAGNKILLSGLADMRDVLDTASPGQMVQIALETIYKGLEFSRAIAFVRNRRANQYTARICFGNDSRELLAAMSFDDAYEPNVFHAALNSDRVIFIENAPDAKFAAKLPQWWKAALSEAHSFVIIPLSYNGQAAGFLYGDWDDTFPPIQLSPTEFSLLNDIRTMVVRAAERRHQQEIVSTGVAAGAGTSTTSTRA</sequence>
<dbReference type="Gene3D" id="3.30.450.40">
    <property type="match status" value="1"/>
</dbReference>
<dbReference type="InterPro" id="IPR052340">
    <property type="entry name" value="RNase_Y/CdgJ"/>
</dbReference>
<evidence type="ECO:0000313" key="3">
    <source>
        <dbReference type="Proteomes" id="UP000175989"/>
    </source>
</evidence>
<dbReference type="InterPro" id="IPR029016">
    <property type="entry name" value="GAF-like_dom_sf"/>
</dbReference>
<dbReference type="PANTHER" id="PTHR33525:SF3">
    <property type="entry name" value="RIBONUCLEASE Y"/>
    <property type="match status" value="1"/>
</dbReference>
<dbReference type="PATRIC" id="fig|762836.4.peg.5298"/>
<dbReference type="SUPFAM" id="SSF109604">
    <property type="entry name" value="HD-domain/PDEase-like"/>
    <property type="match status" value="1"/>
</dbReference>
<dbReference type="OrthoDB" id="9791419at2"/>
<dbReference type="PROSITE" id="PS51833">
    <property type="entry name" value="HDOD"/>
    <property type="match status" value="1"/>
</dbReference>
<dbReference type="InterPro" id="IPR013976">
    <property type="entry name" value="HDOD"/>
</dbReference>
<gene>
    <name evidence="2" type="ORF">DUPY_51550</name>
</gene>
<evidence type="ECO:0000313" key="2">
    <source>
        <dbReference type="EMBL" id="OEZ91542.1"/>
    </source>
</evidence>
<dbReference type="SUPFAM" id="SSF55781">
    <property type="entry name" value="GAF domain-like"/>
    <property type="match status" value="1"/>
</dbReference>
<organism evidence="2 3">
    <name type="scientific">Duganella phyllosphaerae</name>
    <dbReference type="NCBI Taxonomy" id="762836"/>
    <lineage>
        <taxon>Bacteria</taxon>
        <taxon>Pseudomonadati</taxon>
        <taxon>Pseudomonadota</taxon>
        <taxon>Betaproteobacteria</taxon>
        <taxon>Burkholderiales</taxon>
        <taxon>Oxalobacteraceae</taxon>
        <taxon>Telluria group</taxon>
        <taxon>Duganella</taxon>
    </lineage>
</organism>
<dbReference type="PANTHER" id="PTHR33525">
    <property type="match status" value="1"/>
</dbReference>
<keyword evidence="3" id="KW-1185">Reference proteome</keyword>
<dbReference type="Proteomes" id="UP000175989">
    <property type="component" value="Unassembled WGS sequence"/>
</dbReference>
<feature type="domain" description="HDOD" evidence="1">
    <location>
        <begin position="34"/>
        <end position="233"/>
    </location>
</feature>
<dbReference type="AlphaFoldDB" id="A0A1E7W6F3"/>
<evidence type="ECO:0000259" key="1">
    <source>
        <dbReference type="PROSITE" id="PS51833"/>
    </source>
</evidence>
<protein>
    <submittedName>
        <fullName evidence="2">HDOD domain protein</fullName>
    </submittedName>
</protein>
<accession>A0A1E7W6F3</accession>
<dbReference type="EMBL" id="LROM01000152">
    <property type="protein sequence ID" value="OEZ91542.1"/>
    <property type="molecule type" value="Genomic_DNA"/>
</dbReference>